<evidence type="ECO:0000313" key="2">
    <source>
        <dbReference type="Proteomes" id="UP000603912"/>
    </source>
</evidence>
<proteinExistence type="predicted"/>
<comment type="caution">
    <text evidence="1">The sequence shown here is derived from an EMBL/GenBank/DDBJ whole genome shotgun (WGS) entry which is preliminary data.</text>
</comment>
<dbReference type="EMBL" id="BMES01000003">
    <property type="protein sequence ID" value="GGH32098.1"/>
    <property type="molecule type" value="Genomic_DNA"/>
</dbReference>
<sequence>MSIQAIGAATSQLPGASAQAATQARAAAGDTFSVAAASVQTQAAAPAPTGSLTETLGSVHDTIQSLRPSPTMATDPIERQVGELLPSPWVNSGVARAGATAGPEPQMTPADGFKALEKSYDHAIFVNLVSQVMGGVSHSVSTLVRQS</sequence>
<dbReference type="AlphaFoldDB" id="A0A917MLT8"/>
<accession>A0A917MLT8</accession>
<keyword evidence="2" id="KW-1185">Reference proteome</keyword>
<gene>
    <name evidence="1" type="ORF">GCM10007036_43720</name>
</gene>
<name>A0A917MLT8_9HYPH</name>
<dbReference type="Proteomes" id="UP000603912">
    <property type="component" value="Unassembled WGS sequence"/>
</dbReference>
<reference evidence="1" key="2">
    <citation type="submission" date="2020-09" db="EMBL/GenBank/DDBJ databases">
        <authorList>
            <person name="Sun Q."/>
            <person name="Zhou Y."/>
        </authorList>
    </citation>
    <scope>NUCLEOTIDE SEQUENCE</scope>
    <source>
        <strain evidence="1">CGMCC 1.12214</strain>
    </source>
</reference>
<protein>
    <submittedName>
        <fullName evidence="1">Uncharacterized protein</fullName>
    </submittedName>
</protein>
<reference evidence="1" key="1">
    <citation type="journal article" date="2014" name="Int. J. Syst. Evol. Microbiol.">
        <title>Complete genome sequence of Corynebacterium casei LMG S-19264T (=DSM 44701T), isolated from a smear-ripened cheese.</title>
        <authorList>
            <consortium name="US DOE Joint Genome Institute (JGI-PGF)"/>
            <person name="Walter F."/>
            <person name="Albersmeier A."/>
            <person name="Kalinowski J."/>
            <person name="Ruckert C."/>
        </authorList>
    </citation>
    <scope>NUCLEOTIDE SEQUENCE</scope>
    <source>
        <strain evidence="1">CGMCC 1.12214</strain>
    </source>
</reference>
<organism evidence="1 2">
    <name type="scientific">Alsobacter metallidurans</name>
    <dbReference type="NCBI Taxonomy" id="340221"/>
    <lineage>
        <taxon>Bacteria</taxon>
        <taxon>Pseudomonadati</taxon>
        <taxon>Pseudomonadota</taxon>
        <taxon>Alphaproteobacteria</taxon>
        <taxon>Hyphomicrobiales</taxon>
        <taxon>Alsobacteraceae</taxon>
        <taxon>Alsobacter</taxon>
    </lineage>
</organism>
<evidence type="ECO:0000313" key="1">
    <source>
        <dbReference type="EMBL" id="GGH32098.1"/>
    </source>
</evidence>
<dbReference type="RefSeq" id="WP_188519934.1">
    <property type="nucleotide sequence ID" value="NZ_BMES01000003.1"/>
</dbReference>